<name>A0AAV3PPD4_LITER</name>
<dbReference type="AlphaFoldDB" id="A0AAV3PPD4"/>
<sequence>MHKKEPIEKSSGQLLQKSTQVLLLPSSPAAFMAGEEAEPPPPALEGGRANSLNLNQFVLKSASIPISNPIIPPSNPHAPPPTKAREYHIGILHVPHPTNPSPKPAMSQTIALPFNPNVPHVNSQVPPPNSTAGGSNRLSQTIYNANPNMCQDIPPPHISKAEATNLVVSPAPYHNAASPKAVMSQNTILSRSLNTILSHDISQTPVHQAPPINTTSSNIPSTKNSHATKPGVGSHATLPGGPLQSLAQVPVEISSKPHTTFLQNLHIMQSEININPPKLSYAQAAPLALRRTHLWSHMIAPTSTNFVMFLCTRVSLVSS</sequence>
<gene>
    <name evidence="2" type="ORF">LIER_11672</name>
</gene>
<accession>A0AAV3PPD4</accession>
<feature type="compositionally biased region" description="Polar residues" evidence="1">
    <location>
        <begin position="205"/>
        <end position="227"/>
    </location>
</feature>
<comment type="caution">
    <text evidence="2">The sequence shown here is derived from an EMBL/GenBank/DDBJ whole genome shotgun (WGS) entry which is preliminary data.</text>
</comment>
<proteinExistence type="predicted"/>
<organism evidence="2 3">
    <name type="scientific">Lithospermum erythrorhizon</name>
    <name type="common">Purple gromwell</name>
    <name type="synonym">Lithospermum officinale var. erythrorhizon</name>
    <dbReference type="NCBI Taxonomy" id="34254"/>
    <lineage>
        <taxon>Eukaryota</taxon>
        <taxon>Viridiplantae</taxon>
        <taxon>Streptophyta</taxon>
        <taxon>Embryophyta</taxon>
        <taxon>Tracheophyta</taxon>
        <taxon>Spermatophyta</taxon>
        <taxon>Magnoliopsida</taxon>
        <taxon>eudicotyledons</taxon>
        <taxon>Gunneridae</taxon>
        <taxon>Pentapetalae</taxon>
        <taxon>asterids</taxon>
        <taxon>lamiids</taxon>
        <taxon>Boraginales</taxon>
        <taxon>Boraginaceae</taxon>
        <taxon>Boraginoideae</taxon>
        <taxon>Lithospermeae</taxon>
        <taxon>Lithospermum</taxon>
    </lineage>
</organism>
<reference evidence="2 3" key="1">
    <citation type="submission" date="2024-01" db="EMBL/GenBank/DDBJ databases">
        <title>The complete chloroplast genome sequence of Lithospermum erythrorhizon: insights into the phylogenetic relationship among Boraginaceae species and the maternal lineages of purple gromwells.</title>
        <authorList>
            <person name="Okada T."/>
            <person name="Watanabe K."/>
        </authorList>
    </citation>
    <scope>NUCLEOTIDE SEQUENCE [LARGE SCALE GENOMIC DNA]</scope>
</reference>
<evidence type="ECO:0000313" key="2">
    <source>
        <dbReference type="EMBL" id="GAA0153429.1"/>
    </source>
</evidence>
<evidence type="ECO:0000256" key="1">
    <source>
        <dbReference type="SAM" id="MobiDB-lite"/>
    </source>
</evidence>
<dbReference type="Proteomes" id="UP001454036">
    <property type="component" value="Unassembled WGS sequence"/>
</dbReference>
<feature type="region of interest" description="Disordered" evidence="1">
    <location>
        <begin position="205"/>
        <end position="234"/>
    </location>
</feature>
<keyword evidence="3" id="KW-1185">Reference proteome</keyword>
<protein>
    <submittedName>
        <fullName evidence="2">Uncharacterized protein</fullName>
    </submittedName>
</protein>
<evidence type="ECO:0000313" key="3">
    <source>
        <dbReference type="Proteomes" id="UP001454036"/>
    </source>
</evidence>
<dbReference type="EMBL" id="BAABME010002178">
    <property type="protein sequence ID" value="GAA0153429.1"/>
    <property type="molecule type" value="Genomic_DNA"/>
</dbReference>